<dbReference type="Gene3D" id="3.30.465.10">
    <property type="match status" value="2"/>
</dbReference>
<dbReference type="InterPro" id="IPR012951">
    <property type="entry name" value="BBE"/>
</dbReference>
<dbReference type="PANTHER" id="PTHR42973">
    <property type="entry name" value="BINDING OXIDOREDUCTASE, PUTATIVE (AFU_ORTHOLOGUE AFUA_1G17690)-RELATED"/>
    <property type="match status" value="1"/>
</dbReference>
<evidence type="ECO:0000256" key="1">
    <source>
        <dbReference type="ARBA" id="ARBA00001974"/>
    </source>
</evidence>
<keyword evidence="6" id="KW-0732">Signal</keyword>
<evidence type="ECO:0000313" key="9">
    <source>
        <dbReference type="Proteomes" id="UP000325780"/>
    </source>
</evidence>
<dbReference type="InterPro" id="IPR036318">
    <property type="entry name" value="FAD-bd_PCMH-like_sf"/>
</dbReference>
<keyword evidence="9" id="KW-1185">Reference proteome</keyword>
<name>A0A5N6U8Q6_ASPAV</name>
<dbReference type="InterPro" id="IPR016169">
    <property type="entry name" value="FAD-bd_PCMH_sub2"/>
</dbReference>
<evidence type="ECO:0000313" key="8">
    <source>
        <dbReference type="EMBL" id="KAE8154966.1"/>
    </source>
</evidence>
<keyword evidence="3" id="KW-0285">Flavoprotein</keyword>
<evidence type="ECO:0000256" key="2">
    <source>
        <dbReference type="ARBA" id="ARBA00005466"/>
    </source>
</evidence>
<dbReference type="AlphaFoldDB" id="A0A5N6U8Q6"/>
<proteinExistence type="inferred from homology"/>
<gene>
    <name evidence="8" type="ORF">BDV25DRAFT_63968</name>
</gene>
<dbReference type="PANTHER" id="PTHR42973:SF39">
    <property type="entry name" value="FAD-BINDING PCMH-TYPE DOMAIN-CONTAINING PROTEIN"/>
    <property type="match status" value="1"/>
</dbReference>
<comment type="cofactor">
    <cofactor evidence="1">
        <name>FAD</name>
        <dbReference type="ChEBI" id="CHEBI:57692"/>
    </cofactor>
</comment>
<evidence type="ECO:0000256" key="4">
    <source>
        <dbReference type="ARBA" id="ARBA00022827"/>
    </source>
</evidence>
<evidence type="ECO:0000256" key="5">
    <source>
        <dbReference type="ARBA" id="ARBA00023002"/>
    </source>
</evidence>
<sequence>MFRIIIPTLLLAITASASPACKATPYDAEWPSNIEWASLNASIDNQLLSTVPVASSCWSENPFGSNVSCGIVKSEWTNAMWQSNMPESISYPIYANNSCLPPTADGYVEGRGCTIGGLPQYIVNATTEEQISTAMKWAAARNIRIVVKGTGHDLNGRSSGAFALSIWTHNLRKLERHTSWQHPATNASVDVFVVGSGQQWGNVLTTALENGRVVTTGQDPSVGLGGYIQGGGHGPISRTHGLASSHVLQMRVVTSEGQILVANDAENQDLFWALRGGGPGLYGVVTEYVIKHHPAPRNVVTGNVLIAPKGGSNSSAERSWDAAVTHLSALPDLMDAGLAGACMVATGEMAQSFASLNESTTGVVIKQVFWSFNSTPAAMEALINPVLANITKAAGNNSLTVSLTTSSFGNYSSFYSTISGSDAAGGQGVSSSRLLGRTELVDTPHKKQKEYLKIAMHSEGTTGTYATVGLQGGPGVRNTAKEDWGALHPAWRSAYLHFISNGATADPIAAGSPKLALQHAARFNEAKEKMWREWAPNSGAYMNEANPYTSNFKQDFYGSNYERLVQIKAKYDPSESLFVLSGVGSDQWNYDLDSGRLCRA</sequence>
<feature type="chain" id="PRO_5025029632" evidence="6">
    <location>
        <begin position="24"/>
        <end position="600"/>
    </location>
</feature>
<dbReference type="Pfam" id="PF08031">
    <property type="entry name" value="BBE"/>
    <property type="match status" value="1"/>
</dbReference>
<dbReference type="OrthoDB" id="9983560at2759"/>
<feature type="signal peptide" evidence="6">
    <location>
        <begin position="1"/>
        <end position="23"/>
    </location>
</feature>
<dbReference type="InterPro" id="IPR006094">
    <property type="entry name" value="Oxid_FAD_bind_N"/>
</dbReference>
<evidence type="ECO:0000256" key="6">
    <source>
        <dbReference type="SAM" id="SignalP"/>
    </source>
</evidence>
<feature type="domain" description="FAD-binding PCMH-type" evidence="7">
    <location>
        <begin position="115"/>
        <end position="295"/>
    </location>
</feature>
<dbReference type="InterPro" id="IPR050416">
    <property type="entry name" value="FAD-linked_Oxidoreductase"/>
</dbReference>
<keyword evidence="5" id="KW-0560">Oxidoreductase</keyword>
<dbReference type="EMBL" id="ML742025">
    <property type="protein sequence ID" value="KAE8154966.1"/>
    <property type="molecule type" value="Genomic_DNA"/>
</dbReference>
<dbReference type="Pfam" id="PF01565">
    <property type="entry name" value="FAD_binding_4"/>
    <property type="match status" value="1"/>
</dbReference>
<organism evidence="8 9">
    <name type="scientific">Aspergillus avenaceus</name>
    <dbReference type="NCBI Taxonomy" id="36643"/>
    <lineage>
        <taxon>Eukaryota</taxon>
        <taxon>Fungi</taxon>
        <taxon>Dikarya</taxon>
        <taxon>Ascomycota</taxon>
        <taxon>Pezizomycotina</taxon>
        <taxon>Eurotiomycetes</taxon>
        <taxon>Eurotiomycetidae</taxon>
        <taxon>Eurotiales</taxon>
        <taxon>Aspergillaceae</taxon>
        <taxon>Aspergillus</taxon>
        <taxon>Aspergillus subgen. Circumdati</taxon>
    </lineage>
</organism>
<reference evidence="8 9" key="1">
    <citation type="submission" date="2019-04" db="EMBL/GenBank/DDBJ databases">
        <title>Friends and foes A comparative genomics study of 23 Aspergillus species from section Flavi.</title>
        <authorList>
            <consortium name="DOE Joint Genome Institute"/>
            <person name="Kjaerbolling I."/>
            <person name="Vesth T."/>
            <person name="Frisvad J.C."/>
            <person name="Nybo J.L."/>
            <person name="Theobald S."/>
            <person name="Kildgaard S."/>
            <person name="Isbrandt T."/>
            <person name="Kuo A."/>
            <person name="Sato A."/>
            <person name="Lyhne E.K."/>
            <person name="Kogle M.E."/>
            <person name="Wiebenga A."/>
            <person name="Kun R.S."/>
            <person name="Lubbers R.J."/>
            <person name="Makela M.R."/>
            <person name="Barry K."/>
            <person name="Chovatia M."/>
            <person name="Clum A."/>
            <person name="Daum C."/>
            <person name="Haridas S."/>
            <person name="He G."/>
            <person name="LaButti K."/>
            <person name="Lipzen A."/>
            <person name="Mondo S."/>
            <person name="Riley R."/>
            <person name="Salamov A."/>
            <person name="Simmons B.A."/>
            <person name="Magnuson J.K."/>
            <person name="Henrissat B."/>
            <person name="Mortensen U.H."/>
            <person name="Larsen T.O."/>
            <person name="Devries R.P."/>
            <person name="Grigoriev I.V."/>
            <person name="Machida M."/>
            <person name="Baker S.E."/>
            <person name="Andersen M.R."/>
        </authorList>
    </citation>
    <scope>NUCLEOTIDE SEQUENCE [LARGE SCALE GENOMIC DNA]</scope>
    <source>
        <strain evidence="8 9">IBT 18842</strain>
    </source>
</reference>
<dbReference type="Proteomes" id="UP000325780">
    <property type="component" value="Unassembled WGS sequence"/>
</dbReference>
<dbReference type="InterPro" id="IPR016166">
    <property type="entry name" value="FAD-bd_PCMH"/>
</dbReference>
<dbReference type="GO" id="GO:0071949">
    <property type="term" value="F:FAD binding"/>
    <property type="evidence" value="ECO:0007669"/>
    <property type="project" value="InterPro"/>
</dbReference>
<evidence type="ECO:0000256" key="3">
    <source>
        <dbReference type="ARBA" id="ARBA00022630"/>
    </source>
</evidence>
<dbReference type="SUPFAM" id="SSF56176">
    <property type="entry name" value="FAD-binding/transporter-associated domain-like"/>
    <property type="match status" value="1"/>
</dbReference>
<accession>A0A5N6U8Q6</accession>
<dbReference type="PROSITE" id="PS51387">
    <property type="entry name" value="FAD_PCMH"/>
    <property type="match status" value="1"/>
</dbReference>
<protein>
    <submittedName>
        <fullName evidence="8">Putative isoamyl alcohol oxidase</fullName>
    </submittedName>
</protein>
<evidence type="ECO:0000259" key="7">
    <source>
        <dbReference type="PROSITE" id="PS51387"/>
    </source>
</evidence>
<comment type="similarity">
    <text evidence="2">Belongs to the oxygen-dependent FAD-linked oxidoreductase family.</text>
</comment>
<dbReference type="GO" id="GO:0016491">
    <property type="term" value="F:oxidoreductase activity"/>
    <property type="evidence" value="ECO:0007669"/>
    <property type="project" value="UniProtKB-KW"/>
</dbReference>
<keyword evidence="4" id="KW-0274">FAD</keyword>